<evidence type="ECO:0000313" key="2">
    <source>
        <dbReference type="EMBL" id="ASF42010.1"/>
    </source>
</evidence>
<feature type="domain" description="PIN" evidence="1">
    <location>
        <begin position="6"/>
        <end position="128"/>
    </location>
</feature>
<dbReference type="SUPFAM" id="SSF88723">
    <property type="entry name" value="PIN domain-like"/>
    <property type="match status" value="1"/>
</dbReference>
<evidence type="ECO:0000259" key="1">
    <source>
        <dbReference type="Pfam" id="PF10130"/>
    </source>
</evidence>
<dbReference type="RefSeq" id="WP_088593202.1">
    <property type="nucleotide sequence ID" value="NZ_CP022022.1"/>
</dbReference>
<sequence>MIVISDTNIIYSCFYKPEGVIATILSDKKKTIQFIAPDYLLDEVNEHLPEIMKDNHLTKRQANVLLKRFIQNIIFFKVKDIPRVYIDKAKNIVKSIDPDDYPFVALHLEKGHKIWTCDFKLLNGLKEEGYDICITTQELKTKVYHKKESIL</sequence>
<dbReference type="InterPro" id="IPR029060">
    <property type="entry name" value="PIN-like_dom_sf"/>
</dbReference>
<dbReference type="EMBL" id="CP022022">
    <property type="protein sequence ID" value="ASF42010.1"/>
    <property type="molecule type" value="Genomic_DNA"/>
</dbReference>
<organism evidence="2 3">
    <name type="scientific">Capnocytophaga endodontalis</name>
    <dbReference type="NCBI Taxonomy" id="2708117"/>
    <lineage>
        <taxon>Bacteria</taxon>
        <taxon>Pseudomonadati</taxon>
        <taxon>Bacteroidota</taxon>
        <taxon>Flavobacteriia</taxon>
        <taxon>Flavobacteriales</taxon>
        <taxon>Flavobacteriaceae</taxon>
        <taxon>Capnocytophaga</taxon>
    </lineage>
</organism>
<evidence type="ECO:0000313" key="3">
    <source>
        <dbReference type="Proteomes" id="UP000197007"/>
    </source>
</evidence>
<keyword evidence="3" id="KW-1185">Reference proteome</keyword>
<dbReference type="Pfam" id="PF10130">
    <property type="entry name" value="PIN_2"/>
    <property type="match status" value="1"/>
</dbReference>
<proteinExistence type="predicted"/>
<dbReference type="KEGG" id="capn:CBG49_02275"/>
<dbReference type="Proteomes" id="UP000197007">
    <property type="component" value="Chromosome"/>
</dbReference>
<protein>
    <submittedName>
        <fullName evidence="2">PIN domain nuclease</fullName>
    </submittedName>
</protein>
<reference evidence="3" key="1">
    <citation type="submission" date="2017-06" db="EMBL/GenBank/DDBJ databases">
        <title>Complete genome sequence of Capnocytophaga sp. KCOM 1579 (=ChDC OS43) isolated from a human refractory periapical abscess lesion.</title>
        <authorList>
            <person name="Kook J.-K."/>
            <person name="Park S.-N."/>
            <person name="Lim Y.K."/>
            <person name="Roh H."/>
        </authorList>
    </citation>
    <scope>NUCLEOTIDE SEQUENCE [LARGE SCALE GENOMIC DNA]</scope>
    <source>
        <strain evidence="3">ChDC OS43</strain>
    </source>
</reference>
<dbReference type="InterPro" id="IPR002716">
    <property type="entry name" value="PIN_dom"/>
</dbReference>
<accession>A0A1Z4BL75</accession>
<name>A0A1Z4BL75_9FLAO</name>
<dbReference type="AlphaFoldDB" id="A0A1Z4BL75"/>
<gene>
    <name evidence="2" type="ORF">CBG49_02275</name>
</gene>
<dbReference type="Gene3D" id="3.40.50.1010">
    <property type="entry name" value="5'-nuclease"/>
    <property type="match status" value="1"/>
</dbReference>